<feature type="transmembrane region" description="Helical" evidence="1">
    <location>
        <begin position="12"/>
        <end position="30"/>
    </location>
</feature>
<evidence type="ECO:0000313" key="2">
    <source>
        <dbReference type="EMBL" id="MEV4289397.1"/>
    </source>
</evidence>
<proteinExistence type="predicted"/>
<keyword evidence="1" id="KW-1133">Transmembrane helix</keyword>
<dbReference type="EMBL" id="JBFARM010000008">
    <property type="protein sequence ID" value="MEV4289397.1"/>
    <property type="molecule type" value="Genomic_DNA"/>
</dbReference>
<keyword evidence="1" id="KW-0472">Membrane</keyword>
<evidence type="ECO:0000256" key="1">
    <source>
        <dbReference type="SAM" id="Phobius"/>
    </source>
</evidence>
<comment type="caution">
    <text evidence="2">The sequence shown here is derived from an EMBL/GenBank/DDBJ whole genome shotgun (WGS) entry which is preliminary data.</text>
</comment>
<protein>
    <recommendedName>
        <fullName evidence="4">Cytochrome bc complex cytochrome b subunit</fullName>
    </recommendedName>
</protein>
<reference evidence="2 3" key="1">
    <citation type="submission" date="2024-06" db="EMBL/GenBank/DDBJ databases">
        <title>The Natural Products Discovery Center: Release of the First 8490 Sequenced Strains for Exploring Actinobacteria Biosynthetic Diversity.</title>
        <authorList>
            <person name="Kalkreuter E."/>
            <person name="Kautsar S.A."/>
            <person name="Yang D."/>
            <person name="Bader C.D."/>
            <person name="Teijaro C.N."/>
            <person name="Fluegel L."/>
            <person name="Davis C.M."/>
            <person name="Simpson J.R."/>
            <person name="Lauterbach L."/>
            <person name="Steele A.D."/>
            <person name="Gui C."/>
            <person name="Meng S."/>
            <person name="Li G."/>
            <person name="Viehrig K."/>
            <person name="Ye F."/>
            <person name="Su P."/>
            <person name="Kiefer A.F."/>
            <person name="Nichols A."/>
            <person name="Cepeda A.J."/>
            <person name="Yan W."/>
            <person name="Fan B."/>
            <person name="Jiang Y."/>
            <person name="Adhikari A."/>
            <person name="Zheng C.-J."/>
            <person name="Schuster L."/>
            <person name="Cowan T.M."/>
            <person name="Smanski M.J."/>
            <person name="Chevrette M.G."/>
            <person name="De Carvalho L.P.S."/>
            <person name="Shen B."/>
        </authorList>
    </citation>
    <scope>NUCLEOTIDE SEQUENCE [LARGE SCALE GENOMIC DNA]</scope>
    <source>
        <strain evidence="2 3">NPDC049574</strain>
    </source>
</reference>
<dbReference type="RefSeq" id="WP_364455492.1">
    <property type="nucleotide sequence ID" value="NZ_JBFARM010000008.1"/>
</dbReference>
<evidence type="ECO:0000313" key="3">
    <source>
        <dbReference type="Proteomes" id="UP001552427"/>
    </source>
</evidence>
<organism evidence="2 3">
    <name type="scientific">Nonomuraea bangladeshensis</name>
    <dbReference type="NCBI Taxonomy" id="404385"/>
    <lineage>
        <taxon>Bacteria</taxon>
        <taxon>Bacillati</taxon>
        <taxon>Actinomycetota</taxon>
        <taxon>Actinomycetes</taxon>
        <taxon>Streptosporangiales</taxon>
        <taxon>Streptosporangiaceae</taxon>
        <taxon>Nonomuraea</taxon>
    </lineage>
</organism>
<gene>
    <name evidence="2" type="ORF">AB0K40_28190</name>
</gene>
<keyword evidence="1" id="KW-0812">Transmembrane</keyword>
<dbReference type="InterPro" id="IPR016174">
    <property type="entry name" value="Di-haem_cyt_TM"/>
</dbReference>
<dbReference type="Proteomes" id="UP001552427">
    <property type="component" value="Unassembled WGS sequence"/>
</dbReference>
<feature type="transmembrane region" description="Helical" evidence="1">
    <location>
        <begin position="74"/>
        <end position="92"/>
    </location>
</feature>
<feature type="transmembrane region" description="Helical" evidence="1">
    <location>
        <begin position="97"/>
        <end position="116"/>
    </location>
</feature>
<accession>A0ABV3HA45</accession>
<evidence type="ECO:0008006" key="4">
    <source>
        <dbReference type="Google" id="ProtNLM"/>
    </source>
</evidence>
<feature type="transmembrane region" description="Helical" evidence="1">
    <location>
        <begin position="128"/>
        <end position="146"/>
    </location>
</feature>
<dbReference type="InterPro" id="IPR027387">
    <property type="entry name" value="Cytb/b6-like_sf"/>
</dbReference>
<name>A0ABV3HA45_9ACTN</name>
<keyword evidence="3" id="KW-1185">Reference proteome</keyword>
<dbReference type="Gene3D" id="1.20.810.10">
    <property type="entry name" value="Cytochrome Bc1 Complex, Chain C"/>
    <property type="match status" value="1"/>
</dbReference>
<sequence>MDRARQLVGETLLYCFAFLLLTGAYLAYFYTPSGQLVPYAGAYEPLRGTMMTAAYESILTMSFEEPRALFARQFHTRVMMVLAVGAVVWALFGRVRYALAVLGLIAVAGAAGYGAADELVLVRLPIPVWYGLHLAAALAVLVTLVVSSRREAARQPRTLAFTALAAGLALLAVYVL</sequence>
<feature type="transmembrane region" description="Helical" evidence="1">
    <location>
        <begin position="158"/>
        <end position="175"/>
    </location>
</feature>
<dbReference type="SUPFAM" id="SSF81342">
    <property type="entry name" value="Transmembrane di-heme cytochromes"/>
    <property type="match status" value="1"/>
</dbReference>